<dbReference type="AlphaFoldDB" id="A0A815PMW4"/>
<evidence type="ECO:0000313" key="1">
    <source>
        <dbReference type="EMBL" id="CAF1452031.1"/>
    </source>
</evidence>
<sequence>LSKYVLYYFASDNTYCDDLKLSDIIDEKNLYKIHGIVKVKFGNDIYEETRKKYNRTISTDQNKTIKSIKETNEYKLLNDAIGQQDQDDQEMYYLDNHRTDTSFSNGKSIDPKTVSAAANLEAVSAMVMEIPQNDNYNDESLEVTPYNSITVSQRTTASKAKIIFKSKNKVKQTSPPPSPILSSTTSKLSLSEVTTNAVHVSDPNDQSIIYTINKQKYLYAKERCDNDPSEESTKHLVHELVLQIFTAEELEYCSVDGKIQRTRSFDTSKFRTINHHLFTLYGVRYSTYRQSKRFAIDLRQKQRSFKHTQKRKTVKQ</sequence>
<dbReference type="Proteomes" id="UP000663829">
    <property type="component" value="Unassembled WGS sequence"/>
</dbReference>
<protein>
    <submittedName>
        <fullName evidence="1">Uncharacterized protein</fullName>
    </submittedName>
</protein>
<evidence type="ECO:0000313" key="3">
    <source>
        <dbReference type="Proteomes" id="UP000663829"/>
    </source>
</evidence>
<gene>
    <name evidence="1" type="ORF">GPM918_LOCUS34771</name>
    <name evidence="2" type="ORF">SRO942_LOCUS35478</name>
</gene>
<proteinExistence type="predicted"/>
<dbReference type="EMBL" id="CAJNOQ010019531">
    <property type="protein sequence ID" value="CAF1452031.1"/>
    <property type="molecule type" value="Genomic_DNA"/>
</dbReference>
<accession>A0A815PMW4</accession>
<name>A0A815PMW4_9BILA</name>
<dbReference type="Proteomes" id="UP000681722">
    <property type="component" value="Unassembled WGS sequence"/>
</dbReference>
<dbReference type="EMBL" id="CAJOBC010084983">
    <property type="protein sequence ID" value="CAF4325058.1"/>
    <property type="molecule type" value="Genomic_DNA"/>
</dbReference>
<organism evidence="1 3">
    <name type="scientific">Didymodactylos carnosus</name>
    <dbReference type="NCBI Taxonomy" id="1234261"/>
    <lineage>
        <taxon>Eukaryota</taxon>
        <taxon>Metazoa</taxon>
        <taxon>Spiralia</taxon>
        <taxon>Gnathifera</taxon>
        <taxon>Rotifera</taxon>
        <taxon>Eurotatoria</taxon>
        <taxon>Bdelloidea</taxon>
        <taxon>Philodinida</taxon>
        <taxon>Philodinidae</taxon>
        <taxon>Didymodactylos</taxon>
    </lineage>
</organism>
<feature type="non-terminal residue" evidence="1">
    <location>
        <position position="316"/>
    </location>
</feature>
<keyword evidence="3" id="KW-1185">Reference proteome</keyword>
<evidence type="ECO:0000313" key="2">
    <source>
        <dbReference type="EMBL" id="CAF4325058.1"/>
    </source>
</evidence>
<reference evidence="1" key="1">
    <citation type="submission" date="2021-02" db="EMBL/GenBank/DDBJ databases">
        <authorList>
            <person name="Nowell W R."/>
        </authorList>
    </citation>
    <scope>NUCLEOTIDE SEQUENCE</scope>
</reference>
<comment type="caution">
    <text evidence="1">The sequence shown here is derived from an EMBL/GenBank/DDBJ whole genome shotgun (WGS) entry which is preliminary data.</text>
</comment>